<dbReference type="Proteomes" id="UP000549113">
    <property type="component" value="Unassembled WGS sequence"/>
</dbReference>
<evidence type="ECO:0008006" key="4">
    <source>
        <dbReference type="Google" id="ProtNLM"/>
    </source>
</evidence>
<evidence type="ECO:0000313" key="2">
    <source>
        <dbReference type="EMBL" id="MBB4139343.1"/>
    </source>
</evidence>
<dbReference type="AlphaFoldDB" id="A0AA40SNB0"/>
<organism evidence="2 3">
    <name type="scientific">Microbacterium invictum</name>
    <dbReference type="NCBI Taxonomy" id="515415"/>
    <lineage>
        <taxon>Bacteria</taxon>
        <taxon>Bacillati</taxon>
        <taxon>Actinomycetota</taxon>
        <taxon>Actinomycetes</taxon>
        <taxon>Micrococcales</taxon>
        <taxon>Microbacteriaceae</taxon>
        <taxon>Microbacterium</taxon>
    </lineage>
</organism>
<dbReference type="RefSeq" id="WP_183499018.1">
    <property type="nucleotide sequence ID" value="NZ_BAABCO010000001.1"/>
</dbReference>
<dbReference type="PROSITE" id="PS51257">
    <property type="entry name" value="PROKAR_LIPOPROTEIN"/>
    <property type="match status" value="1"/>
</dbReference>
<keyword evidence="3" id="KW-1185">Reference proteome</keyword>
<protein>
    <recommendedName>
        <fullName evidence="4">Lipoprotein</fullName>
    </recommendedName>
</protein>
<proteinExistence type="predicted"/>
<feature type="signal peptide" evidence="1">
    <location>
        <begin position="1"/>
        <end position="19"/>
    </location>
</feature>
<reference evidence="2 3" key="1">
    <citation type="submission" date="2020-08" db="EMBL/GenBank/DDBJ databases">
        <title>Sequencing the genomes of 1000 actinobacteria strains.</title>
        <authorList>
            <person name="Klenk H.-P."/>
        </authorList>
    </citation>
    <scope>NUCLEOTIDE SEQUENCE [LARGE SCALE GENOMIC DNA]</scope>
    <source>
        <strain evidence="2 3">DSM 19600</strain>
    </source>
</reference>
<keyword evidence="1" id="KW-0732">Signal</keyword>
<evidence type="ECO:0000256" key="1">
    <source>
        <dbReference type="SAM" id="SignalP"/>
    </source>
</evidence>
<feature type="chain" id="PRO_5041219314" description="Lipoprotein" evidence="1">
    <location>
        <begin position="20"/>
        <end position="177"/>
    </location>
</feature>
<accession>A0AA40SNB0</accession>
<name>A0AA40SNB0_9MICO</name>
<evidence type="ECO:0000313" key="3">
    <source>
        <dbReference type="Proteomes" id="UP000549113"/>
    </source>
</evidence>
<sequence length="177" mass="18664">MPGKKWSAAVAIAAVLVLAGCTPEPTPTPTPTGFASEAEAFAAAEETYRAYVDAGNQIDLSDPTTFEALFAWSTGELNELDRQAYSEFHAEQVTMSGDARVIRVKPQSWDTSSTVTLTACVDVSEVLFFNADGSPRTNSDREPLQALSIDLVDASSSPTGLLVQGVSTAQDGAVCAR</sequence>
<dbReference type="EMBL" id="JACIFH010000001">
    <property type="protein sequence ID" value="MBB4139343.1"/>
    <property type="molecule type" value="Genomic_DNA"/>
</dbReference>
<comment type="caution">
    <text evidence="2">The sequence shown here is derived from an EMBL/GenBank/DDBJ whole genome shotgun (WGS) entry which is preliminary data.</text>
</comment>
<gene>
    <name evidence="2" type="ORF">BKA10_001137</name>
</gene>